<gene>
    <name evidence="2" type="ORF">JMJ77_012949</name>
</gene>
<protein>
    <submittedName>
        <fullName evidence="2">Uncharacterized protein</fullName>
    </submittedName>
</protein>
<feature type="region of interest" description="Disordered" evidence="1">
    <location>
        <begin position="25"/>
        <end position="60"/>
    </location>
</feature>
<dbReference type="AlphaFoldDB" id="A0A9P7R6B7"/>
<organism evidence="2 3">
    <name type="scientific">Colletotrichum scovillei</name>
    <dbReference type="NCBI Taxonomy" id="1209932"/>
    <lineage>
        <taxon>Eukaryota</taxon>
        <taxon>Fungi</taxon>
        <taxon>Dikarya</taxon>
        <taxon>Ascomycota</taxon>
        <taxon>Pezizomycotina</taxon>
        <taxon>Sordariomycetes</taxon>
        <taxon>Hypocreomycetidae</taxon>
        <taxon>Glomerellales</taxon>
        <taxon>Glomerellaceae</taxon>
        <taxon>Colletotrichum</taxon>
        <taxon>Colletotrichum acutatum species complex</taxon>
    </lineage>
</organism>
<proteinExistence type="predicted"/>
<feature type="non-terminal residue" evidence="2">
    <location>
        <position position="60"/>
    </location>
</feature>
<reference evidence="2" key="1">
    <citation type="submission" date="2021-05" db="EMBL/GenBank/DDBJ databases">
        <title>Comparative genomics of three Colletotrichum scovillei strains and genetic complementation revealed genes involved fungal growth and virulence on chili pepper.</title>
        <authorList>
            <person name="Hsieh D.-K."/>
            <person name="Chuang S.-C."/>
            <person name="Chen C.-Y."/>
            <person name="Chao Y.-T."/>
            <person name="Lu M.-Y.J."/>
            <person name="Lee M.-H."/>
            <person name="Shih M.-C."/>
        </authorList>
    </citation>
    <scope>NUCLEOTIDE SEQUENCE</scope>
    <source>
        <strain evidence="2">Coll-153</strain>
    </source>
</reference>
<dbReference type="Proteomes" id="UP000699042">
    <property type="component" value="Unassembled WGS sequence"/>
</dbReference>
<accession>A0A9P7R6B7</accession>
<dbReference type="EMBL" id="JAESDN010000005">
    <property type="protein sequence ID" value="KAG7050197.1"/>
    <property type="molecule type" value="Genomic_DNA"/>
</dbReference>
<sequence length="60" mass="7284">MRRKVTRTDKRMPPEEDFNWKRLETRDPTKARRYEGFKAGRQEERKAGKRQDHAAVAHYP</sequence>
<name>A0A9P7R6B7_9PEZI</name>
<evidence type="ECO:0000256" key="1">
    <source>
        <dbReference type="SAM" id="MobiDB-lite"/>
    </source>
</evidence>
<evidence type="ECO:0000313" key="2">
    <source>
        <dbReference type="EMBL" id="KAG7050197.1"/>
    </source>
</evidence>
<keyword evidence="3" id="KW-1185">Reference proteome</keyword>
<comment type="caution">
    <text evidence="2">The sequence shown here is derived from an EMBL/GenBank/DDBJ whole genome shotgun (WGS) entry which is preliminary data.</text>
</comment>
<evidence type="ECO:0000313" key="3">
    <source>
        <dbReference type="Proteomes" id="UP000699042"/>
    </source>
</evidence>